<dbReference type="EMBL" id="LJJD01000042">
    <property type="protein sequence ID" value="KQL50987.1"/>
    <property type="molecule type" value="Genomic_DNA"/>
</dbReference>
<sequence>MKKVYLREFESYKEDYQKSFLWTFVLSIIITIVCFLLSFSMADFFIKQTEVIAESIANNMAEMSGKEISELSNIQTVLLIFWNNLKVGTITILLGLIPFYRLSSFFTFLQFSVIGVVFGGLSAMGQNVINAFIYSFLPHAIFELTALVYCVVIGNFINKNILTKVFFRKRKDSEPIWKLLKQSLRSYIFAVIPLLFMAAFIEGFITSRLSEIFL</sequence>
<dbReference type="AlphaFoldDB" id="A0A9D5DQK6"/>
<accession>A0A9D5DQK6</accession>
<name>A0A9D5DQK6_9BACI</name>
<dbReference type="Pfam" id="PF01944">
    <property type="entry name" value="SpoIIM"/>
    <property type="match status" value="1"/>
</dbReference>
<evidence type="ECO:0000256" key="1">
    <source>
        <dbReference type="SAM" id="Phobius"/>
    </source>
</evidence>
<proteinExistence type="predicted"/>
<evidence type="ECO:0000313" key="3">
    <source>
        <dbReference type="Proteomes" id="UP000051061"/>
    </source>
</evidence>
<feature type="transmembrane region" description="Helical" evidence="1">
    <location>
        <begin position="136"/>
        <end position="157"/>
    </location>
</feature>
<keyword evidence="3" id="KW-1185">Reference proteome</keyword>
<dbReference type="Proteomes" id="UP000051061">
    <property type="component" value="Unassembled WGS sequence"/>
</dbReference>
<gene>
    <name evidence="2" type="ORF">AN965_19795</name>
</gene>
<feature type="transmembrane region" description="Helical" evidence="1">
    <location>
        <begin position="76"/>
        <end position="99"/>
    </location>
</feature>
<dbReference type="PANTHER" id="PTHR35337">
    <property type="entry name" value="SLR1478 PROTEIN"/>
    <property type="match status" value="1"/>
</dbReference>
<dbReference type="InterPro" id="IPR002798">
    <property type="entry name" value="SpoIIM-like"/>
</dbReference>
<comment type="caution">
    <text evidence="2">The sequence shown here is derived from an EMBL/GenBank/DDBJ whole genome shotgun (WGS) entry which is preliminary data.</text>
</comment>
<feature type="transmembrane region" description="Helical" evidence="1">
    <location>
        <begin position="105"/>
        <end position="124"/>
    </location>
</feature>
<keyword evidence="1" id="KW-0812">Transmembrane</keyword>
<evidence type="ECO:0000313" key="2">
    <source>
        <dbReference type="EMBL" id="KQL50987.1"/>
    </source>
</evidence>
<keyword evidence="1" id="KW-0472">Membrane</keyword>
<reference evidence="2 3" key="1">
    <citation type="submission" date="2015-09" db="EMBL/GenBank/DDBJ databases">
        <title>Genome sequencing project for genomic taxonomy and phylogenomics of Bacillus-like bacteria.</title>
        <authorList>
            <person name="Liu B."/>
            <person name="Wang J."/>
            <person name="Zhu Y."/>
            <person name="Liu G."/>
            <person name="Chen Q."/>
            <person name="Chen Z."/>
            <person name="Lan J."/>
            <person name="Che J."/>
            <person name="Ge C."/>
            <person name="Shi H."/>
            <person name="Pan Z."/>
            <person name="Liu X."/>
        </authorList>
    </citation>
    <scope>NUCLEOTIDE SEQUENCE [LARGE SCALE GENOMIC DNA]</scope>
    <source>
        <strain evidence="2 3">DSM 19153</strain>
    </source>
</reference>
<feature type="transmembrane region" description="Helical" evidence="1">
    <location>
        <begin position="187"/>
        <end position="205"/>
    </location>
</feature>
<dbReference type="PANTHER" id="PTHR35337:SF1">
    <property type="entry name" value="SLR1478 PROTEIN"/>
    <property type="match status" value="1"/>
</dbReference>
<protein>
    <recommendedName>
        <fullName evidence="4">Stage II sporulation protein M</fullName>
    </recommendedName>
</protein>
<evidence type="ECO:0008006" key="4">
    <source>
        <dbReference type="Google" id="ProtNLM"/>
    </source>
</evidence>
<organism evidence="2 3">
    <name type="scientific">Alkalicoccobacillus plakortidis</name>
    <dbReference type="NCBI Taxonomy" id="444060"/>
    <lineage>
        <taxon>Bacteria</taxon>
        <taxon>Bacillati</taxon>
        <taxon>Bacillota</taxon>
        <taxon>Bacilli</taxon>
        <taxon>Bacillales</taxon>
        <taxon>Bacillaceae</taxon>
        <taxon>Alkalicoccobacillus</taxon>
    </lineage>
</organism>
<feature type="transmembrane region" description="Helical" evidence="1">
    <location>
        <begin position="20"/>
        <end position="39"/>
    </location>
</feature>
<keyword evidence="1" id="KW-1133">Transmembrane helix</keyword>